<proteinExistence type="predicted"/>
<accession>A0A2P2PDS9</accession>
<reference evidence="1" key="1">
    <citation type="submission" date="2018-02" db="EMBL/GenBank/DDBJ databases">
        <title>Rhizophora mucronata_Transcriptome.</title>
        <authorList>
            <person name="Meera S.P."/>
            <person name="Sreeshan A."/>
            <person name="Augustine A."/>
        </authorList>
    </citation>
    <scope>NUCLEOTIDE SEQUENCE</scope>
    <source>
        <tissue evidence="1">Leaf</tissue>
    </source>
</reference>
<name>A0A2P2PDS9_RHIMU</name>
<dbReference type="EMBL" id="GGEC01072378">
    <property type="protein sequence ID" value="MBX52862.1"/>
    <property type="molecule type" value="Transcribed_RNA"/>
</dbReference>
<dbReference type="AlphaFoldDB" id="A0A2P2PDS9"/>
<evidence type="ECO:0000313" key="1">
    <source>
        <dbReference type="EMBL" id="MBX52862.1"/>
    </source>
</evidence>
<organism evidence="1">
    <name type="scientific">Rhizophora mucronata</name>
    <name type="common">Asiatic mangrove</name>
    <dbReference type="NCBI Taxonomy" id="61149"/>
    <lineage>
        <taxon>Eukaryota</taxon>
        <taxon>Viridiplantae</taxon>
        <taxon>Streptophyta</taxon>
        <taxon>Embryophyta</taxon>
        <taxon>Tracheophyta</taxon>
        <taxon>Spermatophyta</taxon>
        <taxon>Magnoliopsida</taxon>
        <taxon>eudicotyledons</taxon>
        <taxon>Gunneridae</taxon>
        <taxon>Pentapetalae</taxon>
        <taxon>rosids</taxon>
        <taxon>fabids</taxon>
        <taxon>Malpighiales</taxon>
        <taxon>Rhizophoraceae</taxon>
        <taxon>Rhizophora</taxon>
    </lineage>
</organism>
<protein>
    <submittedName>
        <fullName evidence="1">Uncharacterized protein</fullName>
    </submittedName>
</protein>
<sequence>MDQSFERPARSKKWLLVEKGHRNLRA</sequence>